<dbReference type="AlphaFoldDB" id="A0A5C5ZRY5"/>
<gene>
    <name evidence="3" type="ORF">Mal64_06490</name>
</gene>
<proteinExistence type="predicted"/>
<protein>
    <recommendedName>
        <fullName evidence="2">Ice-binding protein C-terminal domain-containing protein</fullName>
    </recommendedName>
</protein>
<dbReference type="PROSITE" id="PS00018">
    <property type="entry name" value="EF_HAND_1"/>
    <property type="match status" value="1"/>
</dbReference>
<dbReference type="Proteomes" id="UP000315440">
    <property type="component" value="Unassembled WGS sequence"/>
</dbReference>
<dbReference type="PROSITE" id="PS51257">
    <property type="entry name" value="PROKAR_LIPOPROTEIN"/>
    <property type="match status" value="1"/>
</dbReference>
<name>A0A5C5ZRY5_9BACT</name>
<keyword evidence="1" id="KW-0732">Signal</keyword>
<evidence type="ECO:0000313" key="4">
    <source>
        <dbReference type="Proteomes" id="UP000315440"/>
    </source>
</evidence>
<organism evidence="3 4">
    <name type="scientific">Pseudobythopirellula maris</name>
    <dbReference type="NCBI Taxonomy" id="2527991"/>
    <lineage>
        <taxon>Bacteria</taxon>
        <taxon>Pseudomonadati</taxon>
        <taxon>Planctomycetota</taxon>
        <taxon>Planctomycetia</taxon>
        <taxon>Pirellulales</taxon>
        <taxon>Lacipirellulaceae</taxon>
        <taxon>Pseudobythopirellula</taxon>
    </lineage>
</organism>
<dbReference type="EMBL" id="SJPQ01000001">
    <property type="protein sequence ID" value="TWT90264.1"/>
    <property type="molecule type" value="Genomic_DNA"/>
</dbReference>
<accession>A0A5C5ZRY5</accession>
<feature type="chain" id="PRO_5022949735" description="Ice-binding protein C-terminal domain-containing protein" evidence="1">
    <location>
        <begin position="23"/>
        <end position="621"/>
    </location>
</feature>
<evidence type="ECO:0000256" key="1">
    <source>
        <dbReference type="SAM" id="SignalP"/>
    </source>
</evidence>
<dbReference type="InterPro" id="IPR013424">
    <property type="entry name" value="Ice-binding_C"/>
</dbReference>
<dbReference type="InterPro" id="IPR018247">
    <property type="entry name" value="EF_Hand_1_Ca_BS"/>
</dbReference>
<comment type="caution">
    <text evidence="3">The sequence shown here is derived from an EMBL/GenBank/DDBJ whole genome shotgun (WGS) entry which is preliminary data.</text>
</comment>
<feature type="domain" description="Ice-binding protein C-terminal" evidence="2">
    <location>
        <begin position="597"/>
        <end position="620"/>
    </location>
</feature>
<keyword evidence="4" id="KW-1185">Reference proteome</keyword>
<dbReference type="Pfam" id="PF07589">
    <property type="entry name" value="PEP-CTERM"/>
    <property type="match status" value="1"/>
</dbReference>
<reference evidence="3 4" key="1">
    <citation type="submission" date="2019-02" db="EMBL/GenBank/DDBJ databases">
        <title>Deep-cultivation of Planctomycetes and their phenomic and genomic characterization uncovers novel biology.</title>
        <authorList>
            <person name="Wiegand S."/>
            <person name="Jogler M."/>
            <person name="Boedeker C."/>
            <person name="Pinto D."/>
            <person name="Vollmers J."/>
            <person name="Rivas-Marin E."/>
            <person name="Kohn T."/>
            <person name="Peeters S.H."/>
            <person name="Heuer A."/>
            <person name="Rast P."/>
            <person name="Oberbeckmann S."/>
            <person name="Bunk B."/>
            <person name="Jeske O."/>
            <person name="Meyerdierks A."/>
            <person name="Storesund J.E."/>
            <person name="Kallscheuer N."/>
            <person name="Luecker S."/>
            <person name="Lage O.M."/>
            <person name="Pohl T."/>
            <person name="Merkel B.J."/>
            <person name="Hornburger P."/>
            <person name="Mueller R.-W."/>
            <person name="Bruemmer F."/>
            <person name="Labrenz M."/>
            <person name="Spormann A.M."/>
            <person name="Op Den Camp H."/>
            <person name="Overmann J."/>
            <person name="Amann R."/>
            <person name="Jetten M.S.M."/>
            <person name="Mascher T."/>
            <person name="Medema M.H."/>
            <person name="Devos D.P."/>
            <person name="Kaster A.-K."/>
            <person name="Ovreas L."/>
            <person name="Rohde M."/>
            <person name="Galperin M.Y."/>
            <person name="Jogler C."/>
        </authorList>
    </citation>
    <scope>NUCLEOTIDE SEQUENCE [LARGE SCALE GENOMIC DNA]</scope>
    <source>
        <strain evidence="3 4">Mal64</strain>
    </source>
</reference>
<sequence precursor="true">MKLFIKTTAAALLVLSCQAVLAQPVGALLTNWDADGDGSGTGPWTTATNWNPNLVPNVNNEDSAVINGGGAATVGSVVSAQAGGLVLGQNGGDSGTLLVQSGGAITFVEDASFPADGSVRVGQGGTGTLHMTGGSLTAVSLTSAGEADSLIRLEGASTLTTATANLARTTSVVGPNVSFLSTGALTLDPAHTLVAEITAASHSPLVSDTSAALGGTLSVDFAGYSPSTSDTWDLISAPTISGAFGAIEFTGGASLGPGQAYSTRMQPSGLNTVMQLFIEQRLILNVDRASGEVTISNPGASGIELDGYSVRSASGGLIPDGWNPLATQLGPPWAQANPSANHISELIAAAGETTSTIAAGTSISLGEVYFPTAPVAFGEPVDNLVFDYTRPGANGLDAEVIYTGPETINNLTLYVDPATGETTLRNTSPFEVEIEAYTITSASQSLLPGEGDWSSLDDQGAAGDAWQEANAGAGRLSELMTDGVTPLGIHTSFTMGELFDTSGEEDLVFEFLLAGESEAFTGEVVYAAAPAATLLPGDYNNNGTVDAADFTVWRDALHTATTLPGDTSPGAVSHVDYTVWVNNFGASLASLASQSRAVPEPASFGLAGLLVGGILVWRRRG</sequence>
<evidence type="ECO:0000313" key="3">
    <source>
        <dbReference type="EMBL" id="TWT90264.1"/>
    </source>
</evidence>
<feature type="signal peptide" evidence="1">
    <location>
        <begin position="1"/>
        <end position="22"/>
    </location>
</feature>
<evidence type="ECO:0000259" key="2">
    <source>
        <dbReference type="Pfam" id="PF07589"/>
    </source>
</evidence>
<dbReference type="RefSeq" id="WP_197525395.1">
    <property type="nucleotide sequence ID" value="NZ_SJPQ01000001.1"/>
</dbReference>